<feature type="compositionally biased region" description="Basic and acidic residues" evidence="6">
    <location>
        <begin position="143"/>
        <end position="152"/>
    </location>
</feature>
<dbReference type="PANTHER" id="PTHR48039:SF5">
    <property type="entry name" value="RNA-BINDING PROTEIN 28"/>
    <property type="match status" value="1"/>
</dbReference>
<dbReference type="InterPro" id="IPR000504">
    <property type="entry name" value="RRM_dom"/>
</dbReference>
<reference evidence="8 9" key="1">
    <citation type="journal article" date="2012" name="Genome Biol.">
        <title>Genome and low-iron response of an oceanic diatom adapted to chronic iron limitation.</title>
        <authorList>
            <person name="Lommer M."/>
            <person name="Specht M."/>
            <person name="Roy A.S."/>
            <person name="Kraemer L."/>
            <person name="Andreson R."/>
            <person name="Gutowska M.A."/>
            <person name="Wolf J."/>
            <person name="Bergner S.V."/>
            <person name="Schilhabel M.B."/>
            <person name="Klostermeier U.C."/>
            <person name="Beiko R.G."/>
            <person name="Rosenstiel P."/>
            <person name="Hippler M."/>
            <person name="Laroche J."/>
        </authorList>
    </citation>
    <scope>NUCLEOTIDE SEQUENCE [LARGE SCALE GENOMIC DNA]</scope>
    <source>
        <strain evidence="8 9">CCMP1005</strain>
    </source>
</reference>
<dbReference type="eggNOG" id="KOG0127">
    <property type="taxonomic scope" value="Eukaryota"/>
</dbReference>
<feature type="compositionally biased region" description="Basic and acidic residues" evidence="6">
    <location>
        <begin position="627"/>
        <end position="647"/>
    </location>
</feature>
<accession>K0SFJ6</accession>
<feature type="compositionally biased region" description="Basic and acidic residues" evidence="6">
    <location>
        <begin position="472"/>
        <end position="502"/>
    </location>
</feature>
<evidence type="ECO:0000256" key="5">
    <source>
        <dbReference type="PROSITE-ProRule" id="PRU00176"/>
    </source>
</evidence>
<dbReference type="GO" id="GO:0005634">
    <property type="term" value="C:nucleus"/>
    <property type="evidence" value="ECO:0007669"/>
    <property type="project" value="UniProtKB-SubCell"/>
</dbReference>
<feature type="compositionally biased region" description="Basic and acidic residues" evidence="6">
    <location>
        <begin position="581"/>
        <end position="598"/>
    </location>
</feature>
<protein>
    <recommendedName>
        <fullName evidence="7">RRM domain-containing protein</fullName>
    </recommendedName>
</protein>
<keyword evidence="3 5" id="KW-0694">RNA-binding</keyword>
<dbReference type="Proteomes" id="UP000266841">
    <property type="component" value="Unassembled WGS sequence"/>
</dbReference>
<organism evidence="8 9">
    <name type="scientific">Thalassiosira oceanica</name>
    <name type="common">Marine diatom</name>
    <dbReference type="NCBI Taxonomy" id="159749"/>
    <lineage>
        <taxon>Eukaryota</taxon>
        <taxon>Sar</taxon>
        <taxon>Stramenopiles</taxon>
        <taxon>Ochrophyta</taxon>
        <taxon>Bacillariophyta</taxon>
        <taxon>Coscinodiscophyceae</taxon>
        <taxon>Thalassiosirophycidae</taxon>
        <taxon>Thalassiosirales</taxon>
        <taxon>Thalassiosiraceae</taxon>
        <taxon>Thalassiosira</taxon>
    </lineage>
</organism>
<comment type="caution">
    <text evidence="8">The sequence shown here is derived from an EMBL/GenBank/DDBJ whole genome shotgun (WGS) entry which is preliminary data.</text>
</comment>
<feature type="region of interest" description="Disordered" evidence="6">
    <location>
        <begin position="1"/>
        <end position="23"/>
    </location>
</feature>
<feature type="compositionally biased region" description="Basic and acidic residues" evidence="6">
    <location>
        <begin position="540"/>
        <end position="550"/>
    </location>
</feature>
<dbReference type="Gene3D" id="3.30.70.330">
    <property type="match status" value="3"/>
</dbReference>
<feature type="domain" description="RRM" evidence="7">
    <location>
        <begin position="189"/>
        <end position="289"/>
    </location>
</feature>
<evidence type="ECO:0000256" key="1">
    <source>
        <dbReference type="ARBA" id="ARBA00004123"/>
    </source>
</evidence>
<feature type="compositionally biased region" description="Polar residues" evidence="6">
    <location>
        <begin position="675"/>
        <end position="684"/>
    </location>
</feature>
<feature type="region of interest" description="Disordered" evidence="6">
    <location>
        <begin position="275"/>
        <end position="381"/>
    </location>
</feature>
<feature type="region of interest" description="Disordered" evidence="6">
    <location>
        <begin position="218"/>
        <end position="251"/>
    </location>
</feature>
<dbReference type="SMART" id="SM00360">
    <property type="entry name" value="RRM"/>
    <property type="match status" value="3"/>
</dbReference>
<feature type="region of interest" description="Disordered" evidence="6">
    <location>
        <begin position="130"/>
        <end position="190"/>
    </location>
</feature>
<feature type="compositionally biased region" description="Acidic residues" evidence="6">
    <location>
        <begin position="318"/>
        <end position="335"/>
    </location>
</feature>
<evidence type="ECO:0000256" key="2">
    <source>
        <dbReference type="ARBA" id="ARBA00022737"/>
    </source>
</evidence>
<dbReference type="EMBL" id="AGNL01028331">
    <property type="protein sequence ID" value="EJK57407.1"/>
    <property type="molecule type" value="Genomic_DNA"/>
</dbReference>
<feature type="compositionally biased region" description="Basic residues" evidence="6">
    <location>
        <begin position="702"/>
        <end position="715"/>
    </location>
</feature>
<keyword evidence="2" id="KW-0677">Repeat</keyword>
<evidence type="ECO:0000256" key="4">
    <source>
        <dbReference type="ARBA" id="ARBA00023242"/>
    </source>
</evidence>
<feature type="compositionally biased region" description="Basic residues" evidence="6">
    <location>
        <begin position="665"/>
        <end position="674"/>
    </location>
</feature>
<feature type="compositionally biased region" description="Acidic residues" evidence="6">
    <location>
        <begin position="342"/>
        <end position="365"/>
    </location>
</feature>
<dbReference type="PANTHER" id="PTHR48039">
    <property type="entry name" value="RNA-BINDING MOTIF PROTEIN 14B"/>
    <property type="match status" value="1"/>
</dbReference>
<feature type="domain" description="RRM" evidence="7">
    <location>
        <begin position="381"/>
        <end position="452"/>
    </location>
</feature>
<feature type="region of interest" description="Disordered" evidence="6">
    <location>
        <begin position="434"/>
        <end position="734"/>
    </location>
</feature>
<dbReference type="AlphaFoldDB" id="K0SFJ6"/>
<dbReference type="InterPro" id="IPR051945">
    <property type="entry name" value="RRM_MRD1_RNA_proc_ribogen"/>
</dbReference>
<evidence type="ECO:0000313" key="9">
    <source>
        <dbReference type="Proteomes" id="UP000266841"/>
    </source>
</evidence>
<evidence type="ECO:0000259" key="7">
    <source>
        <dbReference type="PROSITE" id="PS50102"/>
    </source>
</evidence>
<evidence type="ECO:0000256" key="6">
    <source>
        <dbReference type="SAM" id="MobiDB-lite"/>
    </source>
</evidence>
<dbReference type="InterPro" id="IPR012677">
    <property type="entry name" value="Nucleotide-bd_a/b_plait_sf"/>
</dbReference>
<dbReference type="InterPro" id="IPR035979">
    <property type="entry name" value="RBD_domain_sf"/>
</dbReference>
<feature type="region of interest" description="Disordered" evidence="6">
    <location>
        <begin position="42"/>
        <end position="86"/>
    </location>
</feature>
<dbReference type="OMA" id="VEFAVSC"/>
<name>K0SFJ6_THAOC</name>
<keyword evidence="9" id="KW-1185">Reference proteome</keyword>
<evidence type="ECO:0000256" key="3">
    <source>
        <dbReference type="ARBA" id="ARBA00022884"/>
    </source>
</evidence>
<dbReference type="Pfam" id="PF00076">
    <property type="entry name" value="RRM_1"/>
    <property type="match status" value="2"/>
</dbReference>
<gene>
    <name evidence="8" type="ORF">THAOC_22551</name>
</gene>
<dbReference type="OrthoDB" id="272703at2759"/>
<keyword evidence="4" id="KW-0539">Nucleus</keyword>
<dbReference type="GO" id="GO:0003729">
    <property type="term" value="F:mRNA binding"/>
    <property type="evidence" value="ECO:0007669"/>
    <property type="project" value="TreeGrafter"/>
</dbReference>
<dbReference type="PROSITE" id="PS50102">
    <property type="entry name" value="RRM"/>
    <property type="match status" value="3"/>
</dbReference>
<feature type="compositionally biased region" description="Low complexity" evidence="6">
    <location>
        <begin position="437"/>
        <end position="462"/>
    </location>
</feature>
<feature type="compositionally biased region" description="Basic and acidic residues" evidence="6">
    <location>
        <begin position="562"/>
        <end position="573"/>
    </location>
</feature>
<proteinExistence type="predicted"/>
<dbReference type="SUPFAM" id="SSF54928">
    <property type="entry name" value="RNA-binding domain, RBD"/>
    <property type="match status" value="2"/>
</dbReference>
<evidence type="ECO:0000313" key="8">
    <source>
        <dbReference type="EMBL" id="EJK57407.1"/>
    </source>
</evidence>
<feature type="domain" description="RRM" evidence="7">
    <location>
        <begin position="22"/>
        <end position="139"/>
    </location>
</feature>
<comment type="subcellular location">
    <subcellularLocation>
        <location evidence="1">Nucleus</location>
    </subcellularLocation>
</comment>
<sequence length="752" mass="80825">MTEEKGPRGGGGGKTRKAADPRTLFVRFAPPSASVTRQHLSDHFSDYGPVGRCSVIRQQNRPRRQDGDGEDGGEASQDRGTRGFGFVRFVNEDDAAAAAEAIRKKQRGGRKGGGEVMVVDGVRYRIFAERAVDADAAPGRRGRGGDGKRRESAPAPPPAEITPAKTDEAPQAPAGQDDHRAEARRKRTSRVIVRNLSFHAGVPHVRAAMEKEFGPVAAVDLPGVPGLPGDEEDGGRNRRKHGRDRNGVPRHRGFAFVTFTNANAARMAVERGTEVSIKGRRVAIDFSVSKNEHRKIAREEEKGEEGEEDASGSSSGSDSEDDDGSDSESGEEGGSDDGSSSSDDDDDDGDSESDGEDDEKEDETSQAEKETPSFDPSESSRTLFLRNVPFDATRHDVFELFRKFGRIEAVHLVKDRATGVFKGTAFVRFQDEGGSGAAVEASGGAAAGTTGRARRAGPQGAADPRRPRRRPDHGVVPRRAEGRRRQADQEGRGEGQEEHVPQERGTCGELKRLGPRTGRLGQIRRGVGAAPPRGQGQAREGLRRQVHEAAESALLHQPQQALDKEPREARDGGRAQAARLRRPEEGRRGRTRHPEGRRVALAGGRRAPTRRGHEARDGPGPGLPSPQREERQGGHAFDVHRAGRLEGEEGGLGRAARSLEGVRVGRLRAPRPRSRGTSPAQQQPRVLGRVRRGGRAAAELAKRRKGKGGKGRKGKGGGGRQGADGPEGEGDFVGEDGRVLVPRLIVEFAVSC</sequence>
<feature type="compositionally biased region" description="Basic residues" evidence="6">
    <location>
        <begin position="237"/>
        <end position="251"/>
    </location>
</feature>